<evidence type="ECO:0000259" key="3">
    <source>
        <dbReference type="Pfam" id="PF00564"/>
    </source>
</evidence>
<proteinExistence type="predicted"/>
<comment type="caution">
    <text evidence="4">The sequence shown here is derived from an EMBL/GenBank/DDBJ whole genome shotgun (WGS) entry which is preliminary data.</text>
</comment>
<dbReference type="InterPro" id="IPR051746">
    <property type="entry name" value="Kelch_domain_containing_8"/>
</dbReference>
<dbReference type="PANTHER" id="PTHR46260">
    <property type="entry name" value="RING-TYPE DOMAIN-CONTAINING PROTEIN"/>
    <property type="match status" value="1"/>
</dbReference>
<dbReference type="OrthoDB" id="284575at2759"/>
<keyword evidence="1" id="KW-0880">Kelch repeat</keyword>
<dbReference type="InterPro" id="IPR000270">
    <property type="entry name" value="PB1_dom"/>
</dbReference>
<keyword evidence="2" id="KW-0677">Repeat</keyword>
<dbReference type="Gene3D" id="2.120.10.80">
    <property type="entry name" value="Kelch-type beta propeller"/>
    <property type="match status" value="1"/>
</dbReference>
<organism evidence="4 5">
    <name type="scientific">Stentor coeruleus</name>
    <dbReference type="NCBI Taxonomy" id="5963"/>
    <lineage>
        <taxon>Eukaryota</taxon>
        <taxon>Sar</taxon>
        <taxon>Alveolata</taxon>
        <taxon>Ciliophora</taxon>
        <taxon>Postciliodesmatophora</taxon>
        <taxon>Heterotrichea</taxon>
        <taxon>Heterotrichida</taxon>
        <taxon>Stentoridae</taxon>
        <taxon>Stentor</taxon>
    </lineage>
</organism>
<dbReference type="SMART" id="SM00612">
    <property type="entry name" value="Kelch"/>
    <property type="match status" value="2"/>
</dbReference>
<evidence type="ECO:0000313" key="5">
    <source>
        <dbReference type="Proteomes" id="UP000187209"/>
    </source>
</evidence>
<name>A0A1R2C305_9CILI</name>
<dbReference type="SUPFAM" id="SSF117281">
    <property type="entry name" value="Kelch motif"/>
    <property type="match status" value="1"/>
</dbReference>
<evidence type="ECO:0000256" key="1">
    <source>
        <dbReference type="ARBA" id="ARBA00022441"/>
    </source>
</evidence>
<sequence length="574" mass="64923">MRIKFHYRSQVYSLGKIPASIDELYDLVLRTLPEPIHPSSLNIFYTDSDCDQISLTTTDSLKEALFYNPDCLHLSIEIQNSYQEDNNPIFSEEIIDITNLWKSLKAVFSIFYDKKFSGLGILVNLRLGLTTTKVLPSIESATNATIYFEDCPAPIKINPQNFFVIAGNVVFFSFQSTFALFELEELSLSFTTQKNIGKGLTLARIENNDVLGKIKYVNIKQSLGRRLLYECYSPCGPIGSPLFSEDLKLLGIQLSHYAQVNEVYSCEEILSALKQLEYNPKTVSLIQSIEPFLVNDCSYETLIMTPPSQVPRVHGISSNKAQLLTYNIATCESSSVYIKDKVSEGVSLCLIPNGIFLSGGKNSLQKAKVFFFTSEANWIDLQMPQAHYTHTSLYINNKIHLIGGRNSIRPISNCESFNCNIYEWEILPSMRCNRSYPSAIEFCGLIYVFGGDNGEEDLDNIEIFDGIKWKLHDIKMPCHLYGMGCLVLDDENVLILGGLNRRVRSNVKVFKMNIVMGKMIVENCEEKIGIGSLCSPYYTADSVYFYNSQGELIKYCRHSQKVYKQRVGVSNAFD</sequence>
<dbReference type="SUPFAM" id="SSF54277">
    <property type="entry name" value="CAD &amp; PB1 domains"/>
    <property type="match status" value="1"/>
</dbReference>
<accession>A0A1R2C305</accession>
<gene>
    <name evidence="4" type="ORF">SteCoe_15754</name>
</gene>
<dbReference type="InterPro" id="IPR015915">
    <property type="entry name" value="Kelch-typ_b-propeller"/>
</dbReference>
<keyword evidence="5" id="KW-1185">Reference proteome</keyword>
<evidence type="ECO:0000256" key="2">
    <source>
        <dbReference type="ARBA" id="ARBA00022737"/>
    </source>
</evidence>
<evidence type="ECO:0000313" key="4">
    <source>
        <dbReference type="EMBL" id="OMJ83351.1"/>
    </source>
</evidence>
<feature type="domain" description="PB1" evidence="3">
    <location>
        <begin position="2"/>
        <end position="65"/>
    </location>
</feature>
<dbReference type="Pfam" id="PF00564">
    <property type="entry name" value="PB1"/>
    <property type="match status" value="1"/>
</dbReference>
<dbReference type="InterPro" id="IPR006652">
    <property type="entry name" value="Kelch_1"/>
</dbReference>
<reference evidence="4 5" key="1">
    <citation type="submission" date="2016-11" db="EMBL/GenBank/DDBJ databases">
        <title>The macronuclear genome of Stentor coeruleus: a giant cell with tiny introns.</title>
        <authorList>
            <person name="Slabodnick M."/>
            <person name="Ruby J.G."/>
            <person name="Reiff S.B."/>
            <person name="Swart E.C."/>
            <person name="Gosai S."/>
            <person name="Prabakaran S."/>
            <person name="Witkowska E."/>
            <person name="Larue G.E."/>
            <person name="Fisher S."/>
            <person name="Freeman R.M."/>
            <person name="Gunawardena J."/>
            <person name="Chu W."/>
            <person name="Stover N.A."/>
            <person name="Gregory B.D."/>
            <person name="Nowacki M."/>
            <person name="Derisi J."/>
            <person name="Roy S.W."/>
            <person name="Marshall W.F."/>
            <person name="Sood P."/>
        </authorList>
    </citation>
    <scope>NUCLEOTIDE SEQUENCE [LARGE SCALE GENOMIC DNA]</scope>
    <source>
        <strain evidence="4">WM001</strain>
    </source>
</reference>
<dbReference type="Pfam" id="PF01344">
    <property type="entry name" value="Kelch_1"/>
    <property type="match status" value="2"/>
</dbReference>
<dbReference type="Proteomes" id="UP000187209">
    <property type="component" value="Unassembled WGS sequence"/>
</dbReference>
<dbReference type="EMBL" id="MPUH01000307">
    <property type="protein sequence ID" value="OMJ83351.1"/>
    <property type="molecule type" value="Genomic_DNA"/>
</dbReference>
<dbReference type="PANTHER" id="PTHR46260:SF3">
    <property type="entry name" value="RING-TYPE DOMAIN-CONTAINING PROTEIN"/>
    <property type="match status" value="1"/>
</dbReference>
<dbReference type="AlphaFoldDB" id="A0A1R2C305"/>
<protein>
    <recommendedName>
        <fullName evidence="3">PB1 domain-containing protein</fullName>
    </recommendedName>
</protein>